<comment type="caution">
    <text evidence="3">The sequence shown here is derived from an EMBL/GenBank/DDBJ whole genome shotgun (WGS) entry which is preliminary data.</text>
</comment>
<keyword evidence="4" id="KW-1185">Reference proteome</keyword>
<dbReference type="InterPro" id="IPR036890">
    <property type="entry name" value="HATPase_C_sf"/>
</dbReference>
<keyword evidence="1" id="KW-0418">Kinase</keyword>
<reference evidence="3 4" key="1">
    <citation type="submission" date="2018-07" db="EMBL/GenBank/DDBJ databases">
        <title>Genomic Encyclopedia of Type Strains, Phase IV (KMG-IV): sequencing the most valuable type-strain genomes for metagenomic binning, comparative biology and taxonomic classification.</title>
        <authorList>
            <person name="Goeker M."/>
        </authorList>
    </citation>
    <scope>NUCLEOTIDE SEQUENCE [LARGE SCALE GENOMIC DNA]</scope>
    <source>
        <strain evidence="3 4">DSM 44290</strain>
    </source>
</reference>
<dbReference type="EMBL" id="QQBC01000007">
    <property type="protein sequence ID" value="RDI64833.1"/>
    <property type="molecule type" value="Genomic_DNA"/>
</dbReference>
<dbReference type="CDD" id="cd16936">
    <property type="entry name" value="HATPase_RsbW-like"/>
    <property type="match status" value="1"/>
</dbReference>
<dbReference type="PANTHER" id="PTHR35526:SF3">
    <property type="entry name" value="ANTI-SIGMA-F FACTOR RSBW"/>
    <property type="match status" value="1"/>
</dbReference>
<dbReference type="STRING" id="1210086.GCA_001613105_02367"/>
<sequence length="143" mass="15653">MTTLRRPEIGSTPEPLDLSFPAMPDRLGEVRRQLREWLSRCGIGADRAYDVVLAVSEACSNSVEHGYRHGGGLVRLSGVVTATQLLIKVTDHGEWKSRDEPSDPRRGRGLQLMAALVSDAVVTSDADGTEVEFRIPLDPRLSS</sequence>
<protein>
    <submittedName>
        <fullName evidence="3">Anti-sigma regulatory factor (Ser/Thr protein kinase)</fullName>
    </submittedName>
</protein>
<dbReference type="Proteomes" id="UP000254869">
    <property type="component" value="Unassembled WGS sequence"/>
</dbReference>
<dbReference type="InterPro" id="IPR003594">
    <property type="entry name" value="HATPase_dom"/>
</dbReference>
<dbReference type="AlphaFoldDB" id="A0A370I273"/>
<evidence type="ECO:0000256" key="1">
    <source>
        <dbReference type="ARBA" id="ARBA00022527"/>
    </source>
</evidence>
<evidence type="ECO:0000313" key="3">
    <source>
        <dbReference type="EMBL" id="RDI64833.1"/>
    </source>
</evidence>
<dbReference type="InterPro" id="IPR050267">
    <property type="entry name" value="Anti-sigma-factor_SerPK"/>
</dbReference>
<evidence type="ECO:0000313" key="4">
    <source>
        <dbReference type="Proteomes" id="UP000254869"/>
    </source>
</evidence>
<dbReference type="SUPFAM" id="SSF55874">
    <property type="entry name" value="ATPase domain of HSP90 chaperone/DNA topoisomerase II/histidine kinase"/>
    <property type="match status" value="1"/>
</dbReference>
<dbReference type="GO" id="GO:0004674">
    <property type="term" value="F:protein serine/threonine kinase activity"/>
    <property type="evidence" value="ECO:0007669"/>
    <property type="project" value="UniProtKB-KW"/>
</dbReference>
<name>A0A370I273_9NOCA</name>
<keyword evidence="1" id="KW-0723">Serine/threonine-protein kinase</keyword>
<dbReference type="PANTHER" id="PTHR35526">
    <property type="entry name" value="ANTI-SIGMA-F FACTOR RSBW-RELATED"/>
    <property type="match status" value="1"/>
</dbReference>
<organism evidence="3 4">
    <name type="scientific">Nocardia pseudobrasiliensis</name>
    <dbReference type="NCBI Taxonomy" id="45979"/>
    <lineage>
        <taxon>Bacteria</taxon>
        <taxon>Bacillati</taxon>
        <taxon>Actinomycetota</taxon>
        <taxon>Actinomycetes</taxon>
        <taxon>Mycobacteriales</taxon>
        <taxon>Nocardiaceae</taxon>
        <taxon>Nocardia</taxon>
    </lineage>
</organism>
<dbReference type="RefSeq" id="WP_067996301.1">
    <property type="nucleotide sequence ID" value="NZ_QQBC01000007.1"/>
</dbReference>
<feature type="domain" description="Histidine kinase/HSP90-like ATPase" evidence="2">
    <location>
        <begin position="20"/>
        <end position="134"/>
    </location>
</feature>
<gene>
    <name evidence="3" type="ORF">DFR76_107210</name>
</gene>
<dbReference type="Gene3D" id="3.30.565.10">
    <property type="entry name" value="Histidine kinase-like ATPase, C-terminal domain"/>
    <property type="match status" value="1"/>
</dbReference>
<keyword evidence="1" id="KW-0808">Transferase</keyword>
<evidence type="ECO:0000259" key="2">
    <source>
        <dbReference type="Pfam" id="PF13581"/>
    </source>
</evidence>
<accession>A0A370I273</accession>
<proteinExistence type="predicted"/>
<dbReference type="Pfam" id="PF13581">
    <property type="entry name" value="HATPase_c_2"/>
    <property type="match status" value="1"/>
</dbReference>